<keyword evidence="10" id="KW-1185">Reference proteome</keyword>
<comment type="similarity">
    <text evidence="7">Belongs to the binding-protein-dependent transport system permease family.</text>
</comment>
<evidence type="ECO:0000313" key="9">
    <source>
        <dbReference type="EMBL" id="TCL63293.1"/>
    </source>
</evidence>
<feature type="transmembrane region" description="Helical" evidence="7">
    <location>
        <begin position="268"/>
        <end position="290"/>
    </location>
</feature>
<feature type="domain" description="ABC transmembrane type-1" evidence="8">
    <location>
        <begin position="71"/>
        <end position="289"/>
    </location>
</feature>
<dbReference type="Gene3D" id="1.10.3720.10">
    <property type="entry name" value="MetI-like"/>
    <property type="match status" value="1"/>
</dbReference>
<dbReference type="GO" id="GO:0005886">
    <property type="term" value="C:plasma membrane"/>
    <property type="evidence" value="ECO:0007669"/>
    <property type="project" value="UniProtKB-SubCell"/>
</dbReference>
<gene>
    <name evidence="9" type="ORF">EDC14_102111</name>
</gene>
<dbReference type="CDD" id="cd06261">
    <property type="entry name" value="TM_PBP2"/>
    <property type="match status" value="1"/>
</dbReference>
<evidence type="ECO:0000259" key="8">
    <source>
        <dbReference type="PROSITE" id="PS50928"/>
    </source>
</evidence>
<accession>A0A4R1RBX1</accession>
<feature type="transmembrane region" description="Helical" evidence="7">
    <location>
        <begin position="157"/>
        <end position="181"/>
    </location>
</feature>
<keyword evidence="3" id="KW-1003">Cell membrane</keyword>
<dbReference type="InterPro" id="IPR000515">
    <property type="entry name" value="MetI-like"/>
</dbReference>
<protein>
    <submittedName>
        <fullName evidence="9">Carbohydrate ABC transporter membrane protein 1 (CUT1 family)</fullName>
    </submittedName>
</protein>
<dbReference type="PROSITE" id="PS50928">
    <property type="entry name" value="ABC_TM1"/>
    <property type="match status" value="1"/>
</dbReference>
<dbReference type="PANTHER" id="PTHR30193:SF37">
    <property type="entry name" value="INNER MEMBRANE ABC TRANSPORTER PERMEASE PROTEIN YCJO"/>
    <property type="match status" value="1"/>
</dbReference>
<dbReference type="GO" id="GO:0055085">
    <property type="term" value="P:transmembrane transport"/>
    <property type="evidence" value="ECO:0007669"/>
    <property type="project" value="InterPro"/>
</dbReference>
<comment type="caution">
    <text evidence="9">The sequence shown here is derived from an EMBL/GenBank/DDBJ whole genome shotgun (WGS) entry which is preliminary data.</text>
</comment>
<dbReference type="SUPFAM" id="SSF161098">
    <property type="entry name" value="MetI-like"/>
    <property type="match status" value="1"/>
</dbReference>
<keyword evidence="4 7" id="KW-0812">Transmembrane</keyword>
<organism evidence="9 10">
    <name type="scientific">Hydrogenispora ethanolica</name>
    <dbReference type="NCBI Taxonomy" id="1082276"/>
    <lineage>
        <taxon>Bacteria</taxon>
        <taxon>Bacillati</taxon>
        <taxon>Bacillota</taxon>
        <taxon>Hydrogenispora</taxon>
    </lineage>
</organism>
<name>A0A4R1RBX1_HYDET</name>
<keyword evidence="5 7" id="KW-1133">Transmembrane helix</keyword>
<dbReference type="EMBL" id="SLUN01000021">
    <property type="protein sequence ID" value="TCL63293.1"/>
    <property type="molecule type" value="Genomic_DNA"/>
</dbReference>
<dbReference type="Pfam" id="PF00528">
    <property type="entry name" value="BPD_transp_1"/>
    <property type="match status" value="1"/>
</dbReference>
<feature type="transmembrane region" description="Helical" evidence="7">
    <location>
        <begin position="75"/>
        <end position="96"/>
    </location>
</feature>
<dbReference type="RefSeq" id="WP_132015340.1">
    <property type="nucleotide sequence ID" value="NZ_SLUN01000021.1"/>
</dbReference>
<dbReference type="AlphaFoldDB" id="A0A4R1RBX1"/>
<dbReference type="InterPro" id="IPR035906">
    <property type="entry name" value="MetI-like_sf"/>
</dbReference>
<comment type="subcellular location">
    <subcellularLocation>
        <location evidence="1 7">Cell membrane</location>
        <topology evidence="1 7">Multi-pass membrane protein</topology>
    </subcellularLocation>
</comment>
<evidence type="ECO:0000256" key="3">
    <source>
        <dbReference type="ARBA" id="ARBA00022475"/>
    </source>
</evidence>
<sequence>MKLSIKGKQAMWAYIFIAAPLLFFLCIRIAPTLYTFNLSLHQWNVLSPDKPFVFLQNFTDLFQDDVFWTVARNTAVYVIGSVPVGLLISLIIALMLNSIKKGESFYRMLVFVPYVTPIVAIAWVWRWMFMKQGGIVNHVLGLFGIPQQPFLDSTTQAIFVVISNIVWQNLGFYTVIFLAGLKQISKTYYEAASIDGASPWQQFKKITIPLLNSTLVYLIVMATIQTLQVFTQVYNITAGGQGNPGGPLNSTLSIVLYVYQLGFKSYNMGYASAVTVVLFVIILLITLLQLKFLTKKYDS</sequence>
<keyword evidence="2 7" id="KW-0813">Transport</keyword>
<feature type="transmembrane region" description="Helical" evidence="7">
    <location>
        <begin position="210"/>
        <end position="230"/>
    </location>
</feature>
<evidence type="ECO:0000256" key="2">
    <source>
        <dbReference type="ARBA" id="ARBA00022448"/>
    </source>
</evidence>
<evidence type="ECO:0000256" key="7">
    <source>
        <dbReference type="RuleBase" id="RU363032"/>
    </source>
</evidence>
<evidence type="ECO:0000313" key="10">
    <source>
        <dbReference type="Proteomes" id="UP000295008"/>
    </source>
</evidence>
<feature type="transmembrane region" description="Helical" evidence="7">
    <location>
        <begin position="108"/>
        <end position="128"/>
    </location>
</feature>
<keyword evidence="6 7" id="KW-0472">Membrane</keyword>
<evidence type="ECO:0000256" key="6">
    <source>
        <dbReference type="ARBA" id="ARBA00023136"/>
    </source>
</evidence>
<evidence type="ECO:0000256" key="1">
    <source>
        <dbReference type="ARBA" id="ARBA00004651"/>
    </source>
</evidence>
<evidence type="ECO:0000256" key="4">
    <source>
        <dbReference type="ARBA" id="ARBA00022692"/>
    </source>
</evidence>
<reference evidence="9 10" key="1">
    <citation type="submission" date="2019-03" db="EMBL/GenBank/DDBJ databases">
        <title>Genomic Encyclopedia of Type Strains, Phase IV (KMG-IV): sequencing the most valuable type-strain genomes for metagenomic binning, comparative biology and taxonomic classification.</title>
        <authorList>
            <person name="Goeker M."/>
        </authorList>
    </citation>
    <scope>NUCLEOTIDE SEQUENCE [LARGE SCALE GENOMIC DNA]</scope>
    <source>
        <strain evidence="9 10">LX-B</strain>
    </source>
</reference>
<dbReference type="Proteomes" id="UP000295008">
    <property type="component" value="Unassembled WGS sequence"/>
</dbReference>
<evidence type="ECO:0000256" key="5">
    <source>
        <dbReference type="ARBA" id="ARBA00022989"/>
    </source>
</evidence>
<dbReference type="OrthoDB" id="9809173at2"/>
<dbReference type="InterPro" id="IPR051393">
    <property type="entry name" value="ABC_transporter_permease"/>
</dbReference>
<dbReference type="PANTHER" id="PTHR30193">
    <property type="entry name" value="ABC TRANSPORTER PERMEASE PROTEIN"/>
    <property type="match status" value="1"/>
</dbReference>
<feature type="transmembrane region" description="Helical" evidence="7">
    <location>
        <begin position="12"/>
        <end position="30"/>
    </location>
</feature>
<proteinExistence type="inferred from homology"/>